<dbReference type="InterPro" id="IPR026015">
    <property type="entry name" value="ATP_synth_OSCP/delta_N_sf"/>
</dbReference>
<dbReference type="HAMAP" id="MF_01416">
    <property type="entry name" value="ATP_synth_delta_bact"/>
    <property type="match status" value="1"/>
</dbReference>
<dbReference type="Proteomes" id="UP000019681">
    <property type="component" value="Unassembled WGS sequence"/>
</dbReference>
<accession>A0A017RYX5</accession>
<evidence type="ECO:0000256" key="1">
    <source>
        <dbReference type="ARBA" id="ARBA00004370"/>
    </source>
</evidence>
<dbReference type="GO" id="GO:0045259">
    <property type="term" value="C:proton-transporting ATP synthase complex"/>
    <property type="evidence" value="ECO:0007669"/>
    <property type="project" value="UniProtKB-KW"/>
</dbReference>
<keyword evidence="5 8" id="KW-0472">Membrane</keyword>
<keyword evidence="4 8" id="KW-0406">Ion transport</keyword>
<dbReference type="AlphaFoldDB" id="A0A017RYX5"/>
<dbReference type="OrthoDB" id="9802471at2"/>
<proteinExistence type="inferred from homology"/>
<keyword evidence="8" id="KW-1003">Cell membrane</keyword>
<dbReference type="InterPro" id="IPR020781">
    <property type="entry name" value="ATPase_OSCP/d_CS"/>
</dbReference>
<protein>
    <recommendedName>
        <fullName evidence="8">ATP synthase subunit delta</fullName>
    </recommendedName>
    <alternativeName>
        <fullName evidence="8">ATP synthase F(1) sector subunit delta</fullName>
    </alternativeName>
    <alternativeName>
        <fullName evidence="8">F-type ATPase subunit delta</fullName>
        <shortName evidence="8">F-ATPase subunit delta</shortName>
    </alternativeName>
</protein>
<dbReference type="EMBL" id="AZQP01000001">
    <property type="protein sequence ID" value="EYE89882.1"/>
    <property type="molecule type" value="Genomic_DNA"/>
</dbReference>
<evidence type="ECO:0000256" key="8">
    <source>
        <dbReference type="HAMAP-Rule" id="MF_01416"/>
    </source>
</evidence>
<dbReference type="NCBIfam" id="NF004403">
    <property type="entry name" value="PRK05758.2-4"/>
    <property type="match status" value="1"/>
</dbReference>
<evidence type="ECO:0000256" key="3">
    <source>
        <dbReference type="ARBA" id="ARBA00022781"/>
    </source>
</evidence>
<dbReference type="InterPro" id="IPR000711">
    <property type="entry name" value="ATPase_OSCP/dsu"/>
</dbReference>
<dbReference type="PROSITE" id="PS00389">
    <property type="entry name" value="ATPASE_DELTA"/>
    <property type="match status" value="1"/>
</dbReference>
<sequence length="186" mass="22059">MHVLEVASRRYGNALFEIAIEKNKLELFLEELKDVRNILTSHEELRSLLHHPNIPFEQKKKVIFKIFKGKIEDEIVNLLIILIENNRISDIELVYYDYKYLVYKYKRKKIAYVTTAVEMTAEEVEALRQRLSDKYQSEIEVQNIVDPEIIGGVHLKIGDHIIDSTIKGQLTQIRKRFLQEYREVRS</sequence>
<dbReference type="Pfam" id="PF00213">
    <property type="entry name" value="OSCP"/>
    <property type="match status" value="1"/>
</dbReference>
<comment type="caution">
    <text evidence="9">The sequence shown here is derived from an EMBL/GenBank/DDBJ whole genome shotgun (WGS) entry which is preliminary data.</text>
</comment>
<comment type="function">
    <text evidence="8">This protein is part of the stalk that links CF(0) to CF(1). It either transmits conformational changes from CF(0) to CF(1) or is implicated in proton conduction.</text>
</comment>
<dbReference type="PANTHER" id="PTHR11910">
    <property type="entry name" value="ATP SYNTHASE DELTA CHAIN"/>
    <property type="match status" value="1"/>
</dbReference>
<keyword evidence="6 8" id="KW-0139">CF(1)</keyword>
<dbReference type="Gene3D" id="1.10.520.20">
    <property type="entry name" value="N-terminal domain of the delta subunit of the F1F0-ATP synthase"/>
    <property type="match status" value="1"/>
</dbReference>
<dbReference type="RefSeq" id="WP_035377213.1">
    <property type="nucleotide sequence ID" value="NZ_AZQP01000001.1"/>
</dbReference>
<gene>
    <name evidence="8" type="primary">atpH</name>
    <name evidence="9" type="ORF">Q428_00625</name>
</gene>
<evidence type="ECO:0000256" key="4">
    <source>
        <dbReference type="ARBA" id="ARBA00023065"/>
    </source>
</evidence>
<dbReference type="SUPFAM" id="SSF47928">
    <property type="entry name" value="N-terminal domain of the delta subunit of the F1F0-ATP synthase"/>
    <property type="match status" value="1"/>
</dbReference>
<organism evidence="9 10">
    <name type="scientific">Fervidicella metallireducens AeB</name>
    <dbReference type="NCBI Taxonomy" id="1403537"/>
    <lineage>
        <taxon>Bacteria</taxon>
        <taxon>Bacillati</taxon>
        <taxon>Bacillota</taxon>
        <taxon>Clostridia</taxon>
        <taxon>Eubacteriales</taxon>
        <taxon>Clostridiaceae</taxon>
        <taxon>Fervidicella</taxon>
    </lineage>
</organism>
<dbReference type="GO" id="GO:0005886">
    <property type="term" value="C:plasma membrane"/>
    <property type="evidence" value="ECO:0007669"/>
    <property type="project" value="UniProtKB-SubCell"/>
</dbReference>
<dbReference type="PRINTS" id="PR00125">
    <property type="entry name" value="ATPASEDELTA"/>
</dbReference>
<dbReference type="NCBIfam" id="TIGR01145">
    <property type="entry name" value="ATP_synt_delta"/>
    <property type="match status" value="1"/>
</dbReference>
<name>A0A017RYX5_9CLOT</name>
<evidence type="ECO:0000256" key="2">
    <source>
        <dbReference type="ARBA" id="ARBA00022448"/>
    </source>
</evidence>
<comment type="function">
    <text evidence="8">F(1)F(0) ATP synthase produces ATP from ADP in the presence of a proton or sodium gradient. F-type ATPases consist of two structural domains, F(1) containing the extramembraneous catalytic core and F(0) containing the membrane proton channel, linked together by a central stalk and a peripheral stalk. During catalysis, ATP synthesis in the catalytic domain of F(1) is coupled via a rotary mechanism of the central stalk subunits to proton translocation.</text>
</comment>
<comment type="similarity">
    <text evidence="8">Belongs to the ATPase delta chain family.</text>
</comment>
<evidence type="ECO:0000256" key="5">
    <source>
        <dbReference type="ARBA" id="ARBA00023136"/>
    </source>
</evidence>
<dbReference type="GO" id="GO:0046933">
    <property type="term" value="F:proton-transporting ATP synthase activity, rotational mechanism"/>
    <property type="evidence" value="ECO:0007669"/>
    <property type="project" value="UniProtKB-UniRule"/>
</dbReference>
<keyword evidence="7 8" id="KW-0066">ATP synthesis</keyword>
<comment type="subcellular location">
    <subcellularLocation>
        <location evidence="8">Cell membrane</location>
        <topology evidence="8">Peripheral membrane protein</topology>
    </subcellularLocation>
    <subcellularLocation>
        <location evidence="1">Membrane</location>
    </subcellularLocation>
</comment>
<evidence type="ECO:0000313" key="10">
    <source>
        <dbReference type="Proteomes" id="UP000019681"/>
    </source>
</evidence>
<reference evidence="9 10" key="1">
    <citation type="journal article" date="2014" name="Genome Announc.">
        <title>Draft Genome Sequence of Fervidicella metallireducens Strain AeBT, an Iron-Reducing Thermoanaerobe from the Great Artesian Basin.</title>
        <authorList>
            <person name="Patel B.K."/>
        </authorList>
    </citation>
    <scope>NUCLEOTIDE SEQUENCE [LARGE SCALE GENOMIC DNA]</scope>
    <source>
        <strain evidence="9 10">AeB</strain>
    </source>
</reference>
<evidence type="ECO:0000256" key="6">
    <source>
        <dbReference type="ARBA" id="ARBA00023196"/>
    </source>
</evidence>
<dbReference type="STRING" id="1403537.Q428_00625"/>
<keyword evidence="10" id="KW-1185">Reference proteome</keyword>
<keyword evidence="2 8" id="KW-0813">Transport</keyword>
<evidence type="ECO:0000313" key="9">
    <source>
        <dbReference type="EMBL" id="EYE89882.1"/>
    </source>
</evidence>
<evidence type="ECO:0000256" key="7">
    <source>
        <dbReference type="ARBA" id="ARBA00023310"/>
    </source>
</evidence>
<keyword evidence="3 8" id="KW-0375">Hydrogen ion transport</keyword>